<organism evidence="4 5">
    <name type="scientific">Undibacterium arcticum</name>
    <dbReference type="NCBI Taxonomy" id="1762892"/>
    <lineage>
        <taxon>Bacteria</taxon>
        <taxon>Pseudomonadati</taxon>
        <taxon>Pseudomonadota</taxon>
        <taxon>Betaproteobacteria</taxon>
        <taxon>Burkholderiales</taxon>
        <taxon>Oxalobacteraceae</taxon>
        <taxon>Undibacterium</taxon>
    </lineage>
</organism>
<dbReference type="SUPFAM" id="SSF53822">
    <property type="entry name" value="Periplasmic binding protein-like I"/>
    <property type="match status" value="1"/>
</dbReference>
<dbReference type="EMBL" id="JBHRTP010000033">
    <property type="protein sequence ID" value="MFC3108655.1"/>
    <property type="molecule type" value="Genomic_DNA"/>
</dbReference>
<evidence type="ECO:0000313" key="4">
    <source>
        <dbReference type="EMBL" id="MFC3108655.1"/>
    </source>
</evidence>
<dbReference type="InterPro" id="IPR028082">
    <property type="entry name" value="Peripla_BP_I"/>
</dbReference>
<accession>A0ABV7F3Q7</accession>
<dbReference type="Gene3D" id="3.40.50.2300">
    <property type="match status" value="2"/>
</dbReference>
<evidence type="ECO:0000259" key="3">
    <source>
        <dbReference type="Pfam" id="PF13458"/>
    </source>
</evidence>
<dbReference type="InterPro" id="IPR028081">
    <property type="entry name" value="Leu-bd"/>
</dbReference>
<sequence length="395" mass="41349">MLCYAQDGKPFLNLGLNNMKRRDLLSAAPALLASSMIGGLFKDAHAQSAVVKFGQSASLTGAQASYGKDVRDGIAAAFASAAKSDGGKGPRFELVTLDDGGDRERCKQNTKSLIDSGVSALVGFTSGAGAEAALPTIEAARIVLLGTASGNMGIRNKELSMPYHVRAGYDDEYAKLVAFVKEFGMRRIGYVYLKDTSPANQAAMASALGAAGIKPTETIALDRNAKSFDADAEKLLAAKVDCILFTTNSAPIVSLTEHLTKRGYAGFYFASSFAGQALIDKMTTLGRGIIMAQVVPRPRSATISLVKRCEQDITALGSGARIGYTSLEGYIVGLVAIEAARAIKGDGLTRASFKKALTGLNLDLGGYNVNFAGGGHHGSRFSEVVAVDRTGRIIG</sequence>
<protein>
    <submittedName>
        <fullName evidence="4">ABC transporter substrate-binding protein</fullName>
    </submittedName>
</protein>
<dbReference type="PANTHER" id="PTHR47235">
    <property type="entry name" value="BLR6548 PROTEIN"/>
    <property type="match status" value="1"/>
</dbReference>
<comment type="caution">
    <text evidence="4">The sequence shown here is derived from an EMBL/GenBank/DDBJ whole genome shotgun (WGS) entry which is preliminary data.</text>
</comment>
<evidence type="ECO:0000256" key="2">
    <source>
        <dbReference type="ARBA" id="ARBA00022729"/>
    </source>
</evidence>
<dbReference type="PANTHER" id="PTHR47235:SF1">
    <property type="entry name" value="BLR6548 PROTEIN"/>
    <property type="match status" value="1"/>
</dbReference>
<keyword evidence="2" id="KW-0732">Signal</keyword>
<reference evidence="5" key="1">
    <citation type="journal article" date="2019" name="Int. J. Syst. Evol. Microbiol.">
        <title>The Global Catalogue of Microorganisms (GCM) 10K type strain sequencing project: providing services to taxonomists for standard genome sequencing and annotation.</title>
        <authorList>
            <consortium name="The Broad Institute Genomics Platform"/>
            <consortium name="The Broad Institute Genome Sequencing Center for Infectious Disease"/>
            <person name="Wu L."/>
            <person name="Ma J."/>
        </authorList>
    </citation>
    <scope>NUCLEOTIDE SEQUENCE [LARGE SCALE GENOMIC DNA]</scope>
    <source>
        <strain evidence="5">KCTC 42986</strain>
    </source>
</reference>
<evidence type="ECO:0000256" key="1">
    <source>
        <dbReference type="ARBA" id="ARBA00010062"/>
    </source>
</evidence>
<dbReference type="CDD" id="cd06326">
    <property type="entry name" value="PBP1_ABC_ligand_binding-like"/>
    <property type="match status" value="1"/>
</dbReference>
<keyword evidence="5" id="KW-1185">Reference proteome</keyword>
<name>A0ABV7F3Q7_9BURK</name>
<feature type="domain" description="Leucine-binding protein" evidence="3">
    <location>
        <begin position="51"/>
        <end position="390"/>
    </location>
</feature>
<evidence type="ECO:0000313" key="5">
    <source>
        <dbReference type="Proteomes" id="UP001595530"/>
    </source>
</evidence>
<gene>
    <name evidence="4" type="ORF">ACFOFO_11880</name>
</gene>
<proteinExistence type="inferred from homology"/>
<dbReference type="Proteomes" id="UP001595530">
    <property type="component" value="Unassembled WGS sequence"/>
</dbReference>
<dbReference type="Pfam" id="PF13458">
    <property type="entry name" value="Peripla_BP_6"/>
    <property type="match status" value="1"/>
</dbReference>
<comment type="similarity">
    <text evidence="1">Belongs to the leucine-binding protein family.</text>
</comment>